<dbReference type="Proteomes" id="UP000178759">
    <property type="component" value="Unassembled WGS sequence"/>
</dbReference>
<proteinExistence type="predicted"/>
<dbReference type="STRING" id="1798392.A3A79_02210"/>
<keyword evidence="1" id="KW-0472">Membrane</keyword>
<name>A0A1F6AGV9_9BACT</name>
<dbReference type="AlphaFoldDB" id="A0A1F6AGV9"/>
<reference evidence="3 4" key="1">
    <citation type="journal article" date="2016" name="Nat. Commun.">
        <title>Thousands of microbial genomes shed light on interconnected biogeochemical processes in an aquifer system.</title>
        <authorList>
            <person name="Anantharaman K."/>
            <person name="Brown C.T."/>
            <person name="Hug L.A."/>
            <person name="Sharon I."/>
            <person name="Castelle C.J."/>
            <person name="Probst A.J."/>
            <person name="Thomas B.C."/>
            <person name="Singh A."/>
            <person name="Wilkins M.J."/>
            <person name="Karaoz U."/>
            <person name="Brodie E.L."/>
            <person name="Williams K.H."/>
            <person name="Hubbard S.S."/>
            <person name="Banfield J.F."/>
        </authorList>
    </citation>
    <scope>NUCLEOTIDE SEQUENCE [LARGE SCALE GENOMIC DNA]</scope>
</reference>
<evidence type="ECO:0000259" key="2">
    <source>
        <dbReference type="Pfam" id="PF13473"/>
    </source>
</evidence>
<keyword evidence="1" id="KW-1133">Transmembrane helix</keyword>
<gene>
    <name evidence="3" type="ORF">A3A79_02210</name>
</gene>
<evidence type="ECO:0000313" key="4">
    <source>
        <dbReference type="Proteomes" id="UP000178759"/>
    </source>
</evidence>
<dbReference type="Gene3D" id="2.60.40.420">
    <property type="entry name" value="Cupredoxins - blue copper proteins"/>
    <property type="match status" value="1"/>
</dbReference>
<dbReference type="SUPFAM" id="SSF49503">
    <property type="entry name" value="Cupredoxins"/>
    <property type="match status" value="1"/>
</dbReference>
<accession>A0A1F6AGV9</accession>
<keyword evidence="1" id="KW-0812">Transmembrane</keyword>
<feature type="transmembrane region" description="Helical" evidence="1">
    <location>
        <begin position="6"/>
        <end position="22"/>
    </location>
</feature>
<dbReference type="InterPro" id="IPR008972">
    <property type="entry name" value="Cupredoxin"/>
</dbReference>
<evidence type="ECO:0000256" key="1">
    <source>
        <dbReference type="SAM" id="Phobius"/>
    </source>
</evidence>
<feature type="domain" description="EfeO-type cupredoxin-like" evidence="2">
    <location>
        <begin position="15"/>
        <end position="117"/>
    </location>
</feature>
<dbReference type="Pfam" id="PF13473">
    <property type="entry name" value="Cupredoxin_1"/>
    <property type="match status" value="1"/>
</dbReference>
<dbReference type="InterPro" id="IPR028096">
    <property type="entry name" value="EfeO_Cupredoxin"/>
</dbReference>
<protein>
    <recommendedName>
        <fullName evidence="2">EfeO-type cupredoxin-like domain-containing protein</fullName>
    </recommendedName>
</protein>
<sequence length="120" mass="13294">MDKIIVTIVGIGVISAIYWFFFGKKSGEAGSGSAREDWDITVDGGYKPAVMKIFKDKPATLTFTRKDPNPCLEEIVLPDYKIKKFLPMNEPVTITLPPPHPGKSGIHCGMNMFHGRIEVV</sequence>
<organism evidence="3 4">
    <name type="scientific">Candidatus Gottesmanbacteria bacterium RIFCSPLOWO2_01_FULL_43_11b</name>
    <dbReference type="NCBI Taxonomy" id="1798392"/>
    <lineage>
        <taxon>Bacteria</taxon>
        <taxon>Candidatus Gottesmaniibacteriota</taxon>
    </lineage>
</organism>
<dbReference type="EMBL" id="MFJV01000001">
    <property type="protein sequence ID" value="OGG23989.1"/>
    <property type="molecule type" value="Genomic_DNA"/>
</dbReference>
<comment type="caution">
    <text evidence="3">The sequence shown here is derived from an EMBL/GenBank/DDBJ whole genome shotgun (WGS) entry which is preliminary data.</text>
</comment>
<evidence type="ECO:0000313" key="3">
    <source>
        <dbReference type="EMBL" id="OGG23989.1"/>
    </source>
</evidence>